<keyword evidence="3" id="KW-0560">Oxidoreductase</keyword>
<feature type="transmembrane region" description="Helical" evidence="4">
    <location>
        <begin position="13"/>
        <end position="38"/>
    </location>
</feature>
<evidence type="ECO:0000256" key="1">
    <source>
        <dbReference type="ARBA" id="ARBA00010617"/>
    </source>
</evidence>
<reference evidence="5" key="1">
    <citation type="journal article" date="2021" name="Genome Biol. Evol.">
        <title>A High-Quality Reference Genome for a Parasitic Bivalve with Doubly Uniparental Inheritance (Bivalvia: Unionida).</title>
        <authorList>
            <person name="Smith C.H."/>
        </authorList>
    </citation>
    <scope>NUCLEOTIDE SEQUENCE</scope>
    <source>
        <strain evidence="5">CHS0354</strain>
    </source>
</reference>
<dbReference type="PROSITE" id="PS00086">
    <property type="entry name" value="CYTOCHROME_P450"/>
    <property type="match status" value="1"/>
</dbReference>
<keyword evidence="2 3" id="KW-0408">Iron</keyword>
<dbReference type="AlphaFoldDB" id="A0AAE0VRB9"/>
<dbReference type="GO" id="GO:0004497">
    <property type="term" value="F:monooxygenase activity"/>
    <property type="evidence" value="ECO:0007669"/>
    <property type="project" value="UniProtKB-KW"/>
</dbReference>
<sequence length="524" mass="60983">ISAGHQGLTTVQIFGMLSGNLTAVLSTALISFFIYILLKVIKFCIWYHDITVVFKDVRGPKEKHWFYGNLHLFPQDGQERLDFLLHLCRTYPKYYGIWYGRFRADVTVTHPDTVRKILKTSEPKPTGFAGGYRFGLPWLGRGLLIADGTRWARSRRLLTPAFHFDVLKPYIDVYNNASDLLLENLEKYARTGKCFETFQLISLCTLDIILRCAFTYHTDCQKGKDSHPYIRAVNEIADDWGLRIRKPLLYPDFIFYLTKTGRRFRKNCKFVHSVADDIINKRRAILEKEGISGRKYLDFLDILLTTRDEANVGFTQEEIRNEVDTFLFEGHDTTASAISWILYSLAKHQDIQEKVKAELDRILEGRDMVERDDLRKMEYLTMVIKEGMRFHSPVPNISREFTKDFELEGQRFPAGTTVSINIYSIHHNEKVWEKPMEFIPERFSNENSALMDSFQFVPFSAGPRNCIGQNFAMNEEKVVIARIIHRYKLDIEPNHVPRKKIAVVMRAENGILLRATERRAKARK</sequence>
<dbReference type="Proteomes" id="UP001195483">
    <property type="component" value="Unassembled WGS sequence"/>
</dbReference>
<dbReference type="InterPro" id="IPR036396">
    <property type="entry name" value="Cyt_P450_sf"/>
</dbReference>
<evidence type="ECO:0000256" key="3">
    <source>
        <dbReference type="RuleBase" id="RU000461"/>
    </source>
</evidence>
<dbReference type="PANTHER" id="PTHR24291">
    <property type="entry name" value="CYTOCHROME P450 FAMILY 4"/>
    <property type="match status" value="1"/>
</dbReference>
<name>A0AAE0VRB9_9BIVA</name>
<accession>A0AAE0VRB9</accession>
<comment type="caution">
    <text evidence="5">The sequence shown here is derived from an EMBL/GenBank/DDBJ whole genome shotgun (WGS) entry which is preliminary data.</text>
</comment>
<organism evidence="5 6">
    <name type="scientific">Potamilus streckersoni</name>
    <dbReference type="NCBI Taxonomy" id="2493646"/>
    <lineage>
        <taxon>Eukaryota</taxon>
        <taxon>Metazoa</taxon>
        <taxon>Spiralia</taxon>
        <taxon>Lophotrochozoa</taxon>
        <taxon>Mollusca</taxon>
        <taxon>Bivalvia</taxon>
        <taxon>Autobranchia</taxon>
        <taxon>Heteroconchia</taxon>
        <taxon>Palaeoheterodonta</taxon>
        <taxon>Unionida</taxon>
        <taxon>Unionoidea</taxon>
        <taxon>Unionidae</taxon>
        <taxon>Ambleminae</taxon>
        <taxon>Lampsilini</taxon>
        <taxon>Potamilus</taxon>
    </lineage>
</organism>
<keyword evidence="2 3" id="KW-0479">Metal-binding</keyword>
<dbReference type="PANTHER" id="PTHR24291:SF201">
    <property type="entry name" value="CYTOCHROME P450, FAMILY 4, SUBFAMILY B, POLYPEPTIDE 7"/>
    <property type="match status" value="1"/>
</dbReference>
<dbReference type="Pfam" id="PF00067">
    <property type="entry name" value="p450"/>
    <property type="match status" value="1"/>
</dbReference>
<evidence type="ECO:0000256" key="4">
    <source>
        <dbReference type="SAM" id="Phobius"/>
    </source>
</evidence>
<keyword evidence="4" id="KW-0472">Membrane</keyword>
<keyword evidence="4" id="KW-1133">Transmembrane helix</keyword>
<dbReference type="GO" id="GO:0016705">
    <property type="term" value="F:oxidoreductase activity, acting on paired donors, with incorporation or reduction of molecular oxygen"/>
    <property type="evidence" value="ECO:0007669"/>
    <property type="project" value="InterPro"/>
</dbReference>
<keyword evidence="2 3" id="KW-0349">Heme</keyword>
<reference evidence="5" key="2">
    <citation type="journal article" date="2021" name="Genome Biol. Evol.">
        <title>Developing a high-quality reference genome for a parasitic bivalve with doubly uniparental inheritance (Bivalvia: Unionida).</title>
        <authorList>
            <person name="Smith C.H."/>
        </authorList>
    </citation>
    <scope>NUCLEOTIDE SEQUENCE</scope>
    <source>
        <strain evidence="5">CHS0354</strain>
        <tissue evidence="5">Mantle</tissue>
    </source>
</reference>
<feature type="binding site" description="axial binding residue" evidence="2">
    <location>
        <position position="466"/>
    </location>
    <ligand>
        <name>heme</name>
        <dbReference type="ChEBI" id="CHEBI:30413"/>
    </ligand>
    <ligandPart>
        <name>Fe</name>
        <dbReference type="ChEBI" id="CHEBI:18248"/>
    </ligandPart>
</feature>
<dbReference type="PRINTS" id="PR00463">
    <property type="entry name" value="EP450I"/>
</dbReference>
<dbReference type="PRINTS" id="PR00385">
    <property type="entry name" value="P450"/>
</dbReference>
<gene>
    <name evidence="5" type="ORF">CHS0354_011320</name>
</gene>
<evidence type="ECO:0000313" key="6">
    <source>
        <dbReference type="Proteomes" id="UP001195483"/>
    </source>
</evidence>
<dbReference type="Gene3D" id="1.10.630.10">
    <property type="entry name" value="Cytochrome P450"/>
    <property type="match status" value="1"/>
</dbReference>
<feature type="non-terminal residue" evidence="5">
    <location>
        <position position="524"/>
    </location>
</feature>
<protein>
    <recommendedName>
        <fullName evidence="7">Cytochrome P450 family 4</fullName>
    </recommendedName>
</protein>
<reference evidence="5" key="3">
    <citation type="submission" date="2023-05" db="EMBL/GenBank/DDBJ databases">
        <authorList>
            <person name="Smith C.H."/>
        </authorList>
    </citation>
    <scope>NUCLEOTIDE SEQUENCE</scope>
    <source>
        <strain evidence="5">CHS0354</strain>
        <tissue evidence="5">Mantle</tissue>
    </source>
</reference>
<keyword evidence="6" id="KW-1185">Reference proteome</keyword>
<evidence type="ECO:0008006" key="7">
    <source>
        <dbReference type="Google" id="ProtNLM"/>
    </source>
</evidence>
<dbReference type="InterPro" id="IPR002401">
    <property type="entry name" value="Cyt_P450_E_grp-I"/>
</dbReference>
<keyword evidence="4" id="KW-0812">Transmembrane</keyword>
<dbReference type="InterPro" id="IPR001128">
    <property type="entry name" value="Cyt_P450"/>
</dbReference>
<dbReference type="CDD" id="cd20659">
    <property type="entry name" value="CYP4B_4F-like"/>
    <property type="match status" value="1"/>
</dbReference>
<keyword evidence="3" id="KW-0503">Monooxygenase</keyword>
<dbReference type="GO" id="GO:0020037">
    <property type="term" value="F:heme binding"/>
    <property type="evidence" value="ECO:0007669"/>
    <property type="project" value="InterPro"/>
</dbReference>
<dbReference type="SUPFAM" id="SSF48264">
    <property type="entry name" value="Cytochrome P450"/>
    <property type="match status" value="1"/>
</dbReference>
<evidence type="ECO:0000313" key="5">
    <source>
        <dbReference type="EMBL" id="KAK3587339.1"/>
    </source>
</evidence>
<dbReference type="InterPro" id="IPR050196">
    <property type="entry name" value="Cytochrome_P450_Monoox"/>
</dbReference>
<evidence type="ECO:0000256" key="2">
    <source>
        <dbReference type="PIRSR" id="PIRSR602401-1"/>
    </source>
</evidence>
<dbReference type="GO" id="GO:0005506">
    <property type="term" value="F:iron ion binding"/>
    <property type="evidence" value="ECO:0007669"/>
    <property type="project" value="InterPro"/>
</dbReference>
<dbReference type="InterPro" id="IPR017972">
    <property type="entry name" value="Cyt_P450_CS"/>
</dbReference>
<comment type="cofactor">
    <cofactor evidence="2">
        <name>heme</name>
        <dbReference type="ChEBI" id="CHEBI:30413"/>
    </cofactor>
</comment>
<dbReference type="EMBL" id="JAEAOA010000698">
    <property type="protein sequence ID" value="KAK3587339.1"/>
    <property type="molecule type" value="Genomic_DNA"/>
</dbReference>
<comment type="similarity">
    <text evidence="1 3">Belongs to the cytochrome P450 family.</text>
</comment>
<proteinExistence type="inferred from homology"/>